<keyword evidence="1" id="KW-0732">Signal</keyword>
<keyword evidence="3" id="KW-1185">Reference proteome</keyword>
<evidence type="ECO:0000256" key="1">
    <source>
        <dbReference type="SAM" id="SignalP"/>
    </source>
</evidence>
<feature type="chain" id="PRO_5045919096" evidence="1">
    <location>
        <begin position="21"/>
        <end position="289"/>
    </location>
</feature>
<feature type="signal peptide" evidence="1">
    <location>
        <begin position="1"/>
        <end position="20"/>
    </location>
</feature>
<dbReference type="RefSeq" id="WP_346762508.1">
    <property type="nucleotide sequence ID" value="NZ_JAUJEB010000014.1"/>
</dbReference>
<sequence length="289" mass="32140">MKKILTIFVLALFGSFLVHFSEAQISTPSPSPTGKVEQKVGLTDVTINYSRPGVKGRKVFVDVEEYGKMWRTGANSATTLAFSDDVKLEGKEVPAGKYALYSIPGQEEWTVMIYKDLGLGGNVGAYDASKELTRFTVKSVNNPVHVESFTIDVGDLKNESATIRLMWSDIIVPIKMTVDTESKVMASIDRFAKNPNASLVNQYASAANYYFANDKDLNKALEWITKAVEFNPNAFWHVQTKARIQAKMKDYKGAIATANKSMEIAKAAKNDFGYIKSNQGYIEKWSKLQ</sequence>
<dbReference type="Gene3D" id="1.25.40.1040">
    <property type="match status" value="1"/>
</dbReference>
<name>A0ABT8LJ07_9BACT</name>
<protein>
    <submittedName>
        <fullName evidence="2">DUF2911 domain-containing protein</fullName>
    </submittedName>
</protein>
<dbReference type="Pfam" id="PF11138">
    <property type="entry name" value="DUF2911"/>
    <property type="match status" value="1"/>
</dbReference>
<evidence type="ECO:0000313" key="3">
    <source>
        <dbReference type="Proteomes" id="UP001172083"/>
    </source>
</evidence>
<gene>
    <name evidence="2" type="ORF">QQ020_34180</name>
</gene>
<dbReference type="EMBL" id="JAUJEB010000014">
    <property type="protein sequence ID" value="MDN5217171.1"/>
    <property type="molecule type" value="Genomic_DNA"/>
</dbReference>
<evidence type="ECO:0000313" key="2">
    <source>
        <dbReference type="EMBL" id="MDN5217171.1"/>
    </source>
</evidence>
<dbReference type="SUPFAM" id="SSF48452">
    <property type="entry name" value="TPR-like"/>
    <property type="match status" value="1"/>
</dbReference>
<organism evidence="2 3">
    <name type="scientific">Agaribacillus aureus</name>
    <dbReference type="NCBI Taxonomy" id="3051825"/>
    <lineage>
        <taxon>Bacteria</taxon>
        <taxon>Pseudomonadati</taxon>
        <taxon>Bacteroidota</taxon>
        <taxon>Cytophagia</taxon>
        <taxon>Cytophagales</taxon>
        <taxon>Splendidivirgaceae</taxon>
        <taxon>Agaribacillus</taxon>
    </lineage>
</organism>
<comment type="caution">
    <text evidence="2">The sequence shown here is derived from an EMBL/GenBank/DDBJ whole genome shotgun (WGS) entry which is preliminary data.</text>
</comment>
<accession>A0ABT8LJ07</accession>
<dbReference type="InterPro" id="IPR011990">
    <property type="entry name" value="TPR-like_helical_dom_sf"/>
</dbReference>
<reference evidence="2" key="1">
    <citation type="submission" date="2023-06" db="EMBL/GenBank/DDBJ databases">
        <title>Genomic of Agaribacillus aureum.</title>
        <authorList>
            <person name="Wang G."/>
        </authorList>
    </citation>
    <scope>NUCLEOTIDE SEQUENCE</scope>
    <source>
        <strain evidence="2">BMA12</strain>
    </source>
</reference>
<proteinExistence type="predicted"/>
<dbReference type="Proteomes" id="UP001172083">
    <property type="component" value="Unassembled WGS sequence"/>
</dbReference>
<dbReference type="InterPro" id="IPR021314">
    <property type="entry name" value="DUF2911"/>
</dbReference>